<feature type="non-terminal residue" evidence="2">
    <location>
        <position position="48"/>
    </location>
</feature>
<dbReference type="EMBL" id="JAAKZX010000324">
    <property type="protein sequence ID" value="NGO49020.1"/>
    <property type="molecule type" value="Genomic_DNA"/>
</dbReference>
<name>A0ABX0E6B5_9ACTN</name>
<feature type="region of interest" description="Disordered" evidence="1">
    <location>
        <begin position="1"/>
        <end position="21"/>
    </location>
</feature>
<keyword evidence="3" id="KW-1185">Reference proteome</keyword>
<feature type="compositionally biased region" description="Polar residues" evidence="1">
    <location>
        <begin position="1"/>
        <end position="12"/>
    </location>
</feature>
<gene>
    <name evidence="2" type="ORF">G6048_45415</name>
</gene>
<evidence type="ECO:0000256" key="1">
    <source>
        <dbReference type="SAM" id="MobiDB-lite"/>
    </source>
</evidence>
<sequence length="48" mass="5589">MTTDGIQASYVVTPSDRPDRNLTKDRVRAAQDAPWHQVRLLLRLHRYA</sequence>
<accession>A0ABX0E6B5</accession>
<dbReference type="Proteomes" id="UP001518140">
    <property type="component" value="Unassembled WGS sequence"/>
</dbReference>
<reference evidence="2 3" key="1">
    <citation type="submission" date="2020-02" db="EMBL/GenBank/DDBJ databases">
        <title>Whole-genome analyses of novel actinobacteria.</title>
        <authorList>
            <person name="Sahin N."/>
            <person name="Tokatli A."/>
        </authorList>
    </citation>
    <scope>NUCLEOTIDE SEQUENCE [LARGE SCALE GENOMIC DNA]</scope>
    <source>
        <strain evidence="2 3">YC419</strain>
    </source>
</reference>
<evidence type="ECO:0000313" key="2">
    <source>
        <dbReference type="EMBL" id="NGO49020.1"/>
    </source>
</evidence>
<protein>
    <submittedName>
        <fullName evidence="2">Metal-binding protein</fullName>
    </submittedName>
</protein>
<evidence type="ECO:0000313" key="3">
    <source>
        <dbReference type="Proteomes" id="UP001518140"/>
    </source>
</evidence>
<proteinExistence type="predicted"/>
<comment type="caution">
    <text evidence="2">The sequence shown here is derived from an EMBL/GenBank/DDBJ whole genome shotgun (WGS) entry which is preliminary data.</text>
</comment>
<organism evidence="2 3">
    <name type="scientific">Streptomyces ureilyticus</name>
    <dbReference type="NCBI Taxonomy" id="1775131"/>
    <lineage>
        <taxon>Bacteria</taxon>
        <taxon>Bacillati</taxon>
        <taxon>Actinomycetota</taxon>
        <taxon>Actinomycetes</taxon>
        <taxon>Kitasatosporales</taxon>
        <taxon>Streptomycetaceae</taxon>
        <taxon>Streptomyces</taxon>
    </lineage>
</organism>